<accession>A0A329MQW9</accession>
<organism evidence="2 3">
    <name type="scientific">Paenibacillus contaminans</name>
    <dbReference type="NCBI Taxonomy" id="450362"/>
    <lineage>
        <taxon>Bacteria</taxon>
        <taxon>Bacillati</taxon>
        <taxon>Bacillota</taxon>
        <taxon>Bacilli</taxon>
        <taxon>Bacillales</taxon>
        <taxon>Paenibacillaceae</taxon>
        <taxon>Paenibacillus</taxon>
    </lineage>
</organism>
<dbReference type="SUPFAM" id="SSF55729">
    <property type="entry name" value="Acyl-CoA N-acyltransferases (Nat)"/>
    <property type="match status" value="2"/>
</dbReference>
<reference evidence="2 3" key="1">
    <citation type="journal article" date="2009" name="Int. J. Syst. Evol. Microbiol.">
        <title>Paenibacillus contaminans sp. nov., isolated from a contaminated laboratory plate.</title>
        <authorList>
            <person name="Chou J.H."/>
            <person name="Lee J.H."/>
            <person name="Lin M.C."/>
            <person name="Chang P.S."/>
            <person name="Arun A.B."/>
            <person name="Young C.C."/>
            <person name="Chen W.M."/>
        </authorList>
    </citation>
    <scope>NUCLEOTIDE SEQUENCE [LARGE SCALE GENOMIC DNA]</scope>
    <source>
        <strain evidence="2 3">CKOBP-6</strain>
    </source>
</reference>
<dbReference type="Gene3D" id="3.40.630.30">
    <property type="match status" value="2"/>
</dbReference>
<keyword evidence="3" id="KW-1185">Reference proteome</keyword>
<comment type="caution">
    <text evidence="2">The sequence shown here is derived from an EMBL/GenBank/DDBJ whole genome shotgun (WGS) entry which is preliminary data.</text>
</comment>
<dbReference type="PROSITE" id="PS51186">
    <property type="entry name" value="GNAT"/>
    <property type="match status" value="2"/>
</dbReference>
<proteinExistence type="predicted"/>
<dbReference type="Pfam" id="PF13508">
    <property type="entry name" value="Acetyltransf_7"/>
    <property type="match status" value="1"/>
</dbReference>
<dbReference type="InterPro" id="IPR000182">
    <property type="entry name" value="GNAT_dom"/>
</dbReference>
<evidence type="ECO:0000313" key="2">
    <source>
        <dbReference type="EMBL" id="RAV22315.1"/>
    </source>
</evidence>
<name>A0A329MQW9_9BACL</name>
<protein>
    <recommendedName>
        <fullName evidence="1">N-acetyltransferase domain-containing protein</fullName>
    </recommendedName>
</protein>
<dbReference type="PANTHER" id="PTHR43617">
    <property type="entry name" value="L-AMINO ACID N-ACETYLTRANSFERASE"/>
    <property type="match status" value="1"/>
</dbReference>
<dbReference type="Pfam" id="PF08445">
    <property type="entry name" value="FR47"/>
    <property type="match status" value="1"/>
</dbReference>
<dbReference type="GO" id="GO:0016747">
    <property type="term" value="F:acyltransferase activity, transferring groups other than amino-acyl groups"/>
    <property type="evidence" value="ECO:0007669"/>
    <property type="project" value="InterPro"/>
</dbReference>
<feature type="domain" description="N-acetyltransferase" evidence="1">
    <location>
        <begin position="13"/>
        <end position="146"/>
    </location>
</feature>
<dbReference type="CDD" id="cd04301">
    <property type="entry name" value="NAT_SF"/>
    <property type="match status" value="2"/>
</dbReference>
<dbReference type="Proteomes" id="UP000250369">
    <property type="component" value="Unassembled WGS sequence"/>
</dbReference>
<evidence type="ECO:0000313" key="3">
    <source>
        <dbReference type="Proteomes" id="UP000250369"/>
    </source>
</evidence>
<dbReference type="InterPro" id="IPR050276">
    <property type="entry name" value="MshD_Acetyltransferase"/>
</dbReference>
<dbReference type="EMBL" id="QMFB01000002">
    <property type="protein sequence ID" value="RAV22315.1"/>
    <property type="molecule type" value="Genomic_DNA"/>
</dbReference>
<dbReference type="InterPro" id="IPR013653">
    <property type="entry name" value="GCN5-like_dom"/>
</dbReference>
<dbReference type="AlphaFoldDB" id="A0A329MQW9"/>
<gene>
    <name evidence="2" type="ORF">DQG23_05035</name>
</gene>
<sequence>MPNLKGDMPMGNLIIEPYIPERDKASIIAMLCENERVNVFQQSDKMLSDAIFVARYNDVTVAFLSFDGFRRRAMTTIFVSKEYRRMGIGAALMAKADGMLSKNAAVERSIGVCKDGDRCSLQFLYKHGYYTSYSSFIMEREGVPLPESNISVRQYEDDDYVICHNIWEIAFYQMHERVGILPSYYYPPNETERKRFAEDRNNRFVMLIDDKIAAVGIIDGSELSHVSVRPDLQSRGYGRAFVSFLINEIIRRGGEIVTLGVVKGNPAINLYKSLGFKEKSLNHLVTKYYKPDTRLSRPPSDLLTGTIQ</sequence>
<dbReference type="InterPro" id="IPR016181">
    <property type="entry name" value="Acyl_CoA_acyltransferase"/>
</dbReference>
<evidence type="ECO:0000259" key="1">
    <source>
        <dbReference type="PROSITE" id="PS51186"/>
    </source>
</evidence>
<feature type="domain" description="N-acetyltransferase" evidence="1">
    <location>
        <begin position="150"/>
        <end position="300"/>
    </location>
</feature>